<proteinExistence type="predicted"/>
<dbReference type="Proteomes" id="UP000637695">
    <property type="component" value="Unassembled WGS sequence"/>
</dbReference>
<reference evidence="2" key="1">
    <citation type="journal article" date="2014" name="Int. J. Syst. Evol. Microbiol.">
        <title>Complete genome sequence of Corynebacterium casei LMG S-19264T (=DSM 44701T), isolated from a smear-ripened cheese.</title>
        <authorList>
            <consortium name="US DOE Joint Genome Institute (JGI-PGF)"/>
            <person name="Walter F."/>
            <person name="Albersmeier A."/>
            <person name="Kalinowski J."/>
            <person name="Ruckert C."/>
        </authorList>
    </citation>
    <scope>NUCLEOTIDE SEQUENCE</scope>
    <source>
        <strain evidence="2">JCM 18487</strain>
    </source>
</reference>
<evidence type="ECO:0000313" key="2">
    <source>
        <dbReference type="EMBL" id="GGJ02874.1"/>
    </source>
</evidence>
<sequence length="185" mass="19834">MRWKTHALFAAAVLTVGTWGTVTSMAHTKGNHHAAAQQAVSETAAPSSQRTFAHHGPGLDMGDVGDEIANILGIDRATLRSDLAAGQTIAQIAQSKGISEQTLITDLEAWMKQTLDQAVQSGKLNAANEQALLQKFATRVQQFIEGKLPLGFHEKQARGILQLAAQAIGIDVQTLVQDLELKFDS</sequence>
<dbReference type="RefSeq" id="WP_188881559.1">
    <property type="nucleotide sequence ID" value="NZ_BMOY01000012.1"/>
</dbReference>
<name>A0A917NIF5_9BACL</name>
<comment type="caution">
    <text evidence="2">The sequence shown here is derived from an EMBL/GenBank/DDBJ whole genome shotgun (WGS) entry which is preliminary data.</text>
</comment>
<feature type="region of interest" description="Disordered" evidence="1">
    <location>
        <begin position="30"/>
        <end position="59"/>
    </location>
</feature>
<keyword evidence="3" id="KW-1185">Reference proteome</keyword>
<feature type="compositionally biased region" description="Polar residues" evidence="1">
    <location>
        <begin position="40"/>
        <end position="51"/>
    </location>
</feature>
<accession>A0A917NIF5</accession>
<dbReference type="EMBL" id="BMOY01000012">
    <property type="protein sequence ID" value="GGJ02874.1"/>
    <property type="molecule type" value="Genomic_DNA"/>
</dbReference>
<reference evidence="2" key="2">
    <citation type="submission" date="2020-09" db="EMBL/GenBank/DDBJ databases">
        <authorList>
            <person name="Sun Q."/>
            <person name="Ohkuma M."/>
        </authorList>
    </citation>
    <scope>NUCLEOTIDE SEQUENCE</scope>
    <source>
        <strain evidence="2">JCM 18487</strain>
    </source>
</reference>
<protein>
    <submittedName>
        <fullName evidence="2">Uncharacterized protein</fullName>
    </submittedName>
</protein>
<evidence type="ECO:0000313" key="3">
    <source>
        <dbReference type="Proteomes" id="UP000637695"/>
    </source>
</evidence>
<evidence type="ECO:0000256" key="1">
    <source>
        <dbReference type="SAM" id="MobiDB-lite"/>
    </source>
</evidence>
<organism evidence="2 3">
    <name type="scientific">Alicyclobacillus cellulosilyticus</name>
    <dbReference type="NCBI Taxonomy" id="1003997"/>
    <lineage>
        <taxon>Bacteria</taxon>
        <taxon>Bacillati</taxon>
        <taxon>Bacillota</taxon>
        <taxon>Bacilli</taxon>
        <taxon>Bacillales</taxon>
        <taxon>Alicyclobacillaceae</taxon>
        <taxon>Alicyclobacillus</taxon>
    </lineage>
</organism>
<gene>
    <name evidence="2" type="ORF">GCM10010885_10200</name>
</gene>
<dbReference type="AlphaFoldDB" id="A0A917NIF5"/>